<sequence length="151" mass="16759">MRLEELLTIKPRLPLQHLPVRRREPVASREQESCTLPIEASCGIRHEPGCAVGATDRGPLVRKIIGVAVALSYGGRLFAVVISVDLSTVVWVETLGGLTWVSKEVCIKQMYRRVSRLHRTFEPTRAAIDSSYSIMNECTSGRCSNQLSLPL</sequence>
<evidence type="ECO:0000313" key="1">
    <source>
        <dbReference type="EMBL" id="KAF2845836.1"/>
    </source>
</evidence>
<dbReference type="EMBL" id="MU006341">
    <property type="protein sequence ID" value="KAF2845836.1"/>
    <property type="molecule type" value="Genomic_DNA"/>
</dbReference>
<keyword evidence="2" id="KW-1185">Reference proteome</keyword>
<reference evidence="1" key="1">
    <citation type="submission" date="2020-01" db="EMBL/GenBank/DDBJ databases">
        <authorList>
            <consortium name="DOE Joint Genome Institute"/>
            <person name="Haridas S."/>
            <person name="Albert R."/>
            <person name="Binder M."/>
            <person name="Bloem J."/>
            <person name="Labutti K."/>
            <person name="Salamov A."/>
            <person name="Andreopoulos B."/>
            <person name="Baker S.E."/>
            <person name="Barry K."/>
            <person name="Bills G."/>
            <person name="Bluhm B.H."/>
            <person name="Cannon C."/>
            <person name="Castanera R."/>
            <person name="Culley D.E."/>
            <person name="Daum C."/>
            <person name="Ezra D."/>
            <person name="Gonzalez J.B."/>
            <person name="Henrissat B."/>
            <person name="Kuo A."/>
            <person name="Liang C."/>
            <person name="Lipzen A."/>
            <person name="Lutzoni F."/>
            <person name="Magnuson J."/>
            <person name="Mondo S."/>
            <person name="Nolan M."/>
            <person name="Ohm R."/>
            <person name="Pangilinan J."/>
            <person name="Park H.-J."/>
            <person name="Ramirez L."/>
            <person name="Alfaro M."/>
            <person name="Sun H."/>
            <person name="Tritt A."/>
            <person name="Yoshinaga Y."/>
            <person name="Zwiers L.-H."/>
            <person name="Turgeon B.G."/>
            <person name="Goodwin S.B."/>
            <person name="Spatafora J.W."/>
            <person name="Crous P.W."/>
            <person name="Grigoriev I.V."/>
        </authorList>
    </citation>
    <scope>NUCLEOTIDE SEQUENCE</scope>
    <source>
        <strain evidence="1">IPT5</strain>
    </source>
</reference>
<name>A0A6A7ARA5_9PLEO</name>
<dbReference type="AlphaFoldDB" id="A0A6A7ARA5"/>
<protein>
    <submittedName>
        <fullName evidence="1">Uncharacterized protein</fullName>
    </submittedName>
</protein>
<gene>
    <name evidence="1" type="ORF">T440DRAFT_254142</name>
</gene>
<accession>A0A6A7ARA5</accession>
<evidence type="ECO:0000313" key="2">
    <source>
        <dbReference type="Proteomes" id="UP000799423"/>
    </source>
</evidence>
<proteinExistence type="predicted"/>
<dbReference type="Proteomes" id="UP000799423">
    <property type="component" value="Unassembled WGS sequence"/>
</dbReference>
<organism evidence="1 2">
    <name type="scientific">Plenodomus tracheiphilus IPT5</name>
    <dbReference type="NCBI Taxonomy" id="1408161"/>
    <lineage>
        <taxon>Eukaryota</taxon>
        <taxon>Fungi</taxon>
        <taxon>Dikarya</taxon>
        <taxon>Ascomycota</taxon>
        <taxon>Pezizomycotina</taxon>
        <taxon>Dothideomycetes</taxon>
        <taxon>Pleosporomycetidae</taxon>
        <taxon>Pleosporales</taxon>
        <taxon>Pleosporineae</taxon>
        <taxon>Leptosphaeriaceae</taxon>
        <taxon>Plenodomus</taxon>
    </lineage>
</organism>